<feature type="transmembrane region" description="Helical" evidence="1">
    <location>
        <begin position="376"/>
        <end position="393"/>
    </location>
</feature>
<dbReference type="Pfam" id="PF13641">
    <property type="entry name" value="Glyco_tranf_2_3"/>
    <property type="match status" value="1"/>
</dbReference>
<evidence type="ECO:0000256" key="1">
    <source>
        <dbReference type="SAM" id="Phobius"/>
    </source>
</evidence>
<sequence length="480" mass="52969">MTLAGWEWWQWFAVLQHELLLFAGIFFLVGALDDLAVDAVYFWQRLTGRAQTARVDGEMLADEELSGPAAIFIPAWREDSVIGGTISHALNVWRQKNITLYVGCYPNDPATMAAVMNVASGDARLRLVIHDRNGPTTKADCLNRLYRALEADERRAGKRARMVLFHDAEDLVDPAGLALLDRAIRSADFAQLPVLPMPRADSRWIGSHYCEEFAEAHAKAMVVRSELGAALPAAGVGCAVSRLALLNLADSRGGVPFAADSLTEDYELGIAVAAQGGKSTFVRARAEDGSLIATRSYFPGRLDHVVRQKTRWIHGIALQGWDRLGWSRSPLEFWMRMRDRRGPLTALVLLVGYALLALATLGWGASTLGLMPAMQLTPLLEILLLINFGFFAWRTALRFAFTTREYGEIEGLRAVLRIPVANIIAIMAGRRAVMAYLGTLAGSRIEWDKTDHAAQPNMALTRRLMGKHPRGPHAEAEYPA</sequence>
<dbReference type="Proteomes" id="UP000546031">
    <property type="component" value="Unassembled WGS sequence"/>
</dbReference>
<keyword evidence="1" id="KW-0812">Transmembrane</keyword>
<dbReference type="SUPFAM" id="SSF53448">
    <property type="entry name" value="Nucleotide-diphospho-sugar transferases"/>
    <property type="match status" value="1"/>
</dbReference>
<dbReference type="EMBL" id="JABWTA010000001">
    <property type="protein sequence ID" value="NVE94790.1"/>
    <property type="molecule type" value="Genomic_DNA"/>
</dbReference>
<keyword evidence="2" id="KW-0808">Transferase</keyword>
<keyword evidence="3" id="KW-1185">Reference proteome</keyword>
<reference evidence="2 3" key="1">
    <citation type="submission" date="2020-06" db="EMBL/GenBank/DDBJ databases">
        <title>Altererythrobacter lutimaris sp. nov., a marine bacterium isolated from a tidal flat.</title>
        <authorList>
            <person name="Kim D."/>
            <person name="Yoo Y."/>
            <person name="Kim J.-J."/>
        </authorList>
    </citation>
    <scope>NUCLEOTIDE SEQUENCE [LARGE SCALE GENOMIC DNA]</scope>
    <source>
        <strain evidence="2 3">JGD-16</strain>
    </source>
</reference>
<organism evidence="2 3">
    <name type="scientific">Altererythrobacter lutimaris</name>
    <dbReference type="NCBI Taxonomy" id="2743979"/>
    <lineage>
        <taxon>Bacteria</taxon>
        <taxon>Pseudomonadati</taxon>
        <taxon>Pseudomonadota</taxon>
        <taxon>Alphaproteobacteria</taxon>
        <taxon>Sphingomonadales</taxon>
        <taxon>Erythrobacteraceae</taxon>
        <taxon>Altererythrobacter</taxon>
    </lineage>
</organism>
<keyword evidence="1" id="KW-1133">Transmembrane helix</keyword>
<gene>
    <name evidence="2" type="ORF">HUO12_07740</name>
</gene>
<dbReference type="NCBIfam" id="NF011307">
    <property type="entry name" value="PRK14716.1-5"/>
    <property type="match status" value="1"/>
</dbReference>
<feature type="transmembrane region" description="Helical" evidence="1">
    <location>
        <begin position="344"/>
        <end position="364"/>
    </location>
</feature>
<proteinExistence type="predicted"/>
<dbReference type="InterPro" id="IPR029044">
    <property type="entry name" value="Nucleotide-diphossugar_trans"/>
</dbReference>
<accession>A0A850HB76</accession>
<keyword evidence="1" id="KW-0472">Membrane</keyword>
<comment type="caution">
    <text evidence="2">The sequence shown here is derived from an EMBL/GenBank/DDBJ whole genome shotgun (WGS) entry which is preliminary data.</text>
</comment>
<dbReference type="Gene3D" id="3.90.550.10">
    <property type="entry name" value="Spore Coat Polysaccharide Biosynthesis Protein SpsA, Chain A"/>
    <property type="match status" value="1"/>
</dbReference>
<dbReference type="GO" id="GO:0016740">
    <property type="term" value="F:transferase activity"/>
    <property type="evidence" value="ECO:0007669"/>
    <property type="project" value="UniProtKB-KW"/>
</dbReference>
<dbReference type="AlphaFoldDB" id="A0A850HB76"/>
<name>A0A850HB76_9SPHN</name>
<protein>
    <submittedName>
        <fullName evidence="2">Glycosyl transferase family protein</fullName>
    </submittedName>
</protein>
<evidence type="ECO:0000313" key="3">
    <source>
        <dbReference type="Proteomes" id="UP000546031"/>
    </source>
</evidence>
<feature type="transmembrane region" description="Helical" evidence="1">
    <location>
        <begin position="20"/>
        <end position="43"/>
    </location>
</feature>
<evidence type="ECO:0000313" key="2">
    <source>
        <dbReference type="EMBL" id="NVE94790.1"/>
    </source>
</evidence>